<dbReference type="InterPro" id="IPR013910">
    <property type="entry name" value="TF_PAP1"/>
</dbReference>
<evidence type="ECO:0000259" key="2">
    <source>
        <dbReference type="Pfam" id="PF08601"/>
    </source>
</evidence>
<sequence>SEVLESIDLFTGADFSHTSKNTKSSSVKPQNAQEFCKKLTNGIGQSSISTDTPPKSKSGDYTRYRDPTPFTASIDNPYSESEPIPPLFEGDFDRFGTYAPMQTPSQEIKNPLSARVSKRGLSIEDMSKKYLSCNKIWEKIQQSPNYDDFEGDVIDTLCTELQSKAKCTDHGLVVPEEEVEKMLGKLEEEKDH</sequence>
<dbReference type="InterPro" id="IPR023167">
    <property type="entry name" value="Yap1_redox_dom_sf"/>
</dbReference>
<dbReference type="EMBL" id="CAJVPS010041502">
    <property type="protein sequence ID" value="CAG8752380.1"/>
    <property type="molecule type" value="Genomic_DNA"/>
</dbReference>
<gene>
    <name evidence="3" type="ORF">ALEPTO_LOCUS13354</name>
</gene>
<dbReference type="AlphaFoldDB" id="A0A9N9IUR5"/>
<feature type="compositionally biased region" description="Polar residues" evidence="1">
    <location>
        <begin position="42"/>
        <end position="55"/>
    </location>
</feature>
<feature type="non-terminal residue" evidence="3">
    <location>
        <position position="192"/>
    </location>
</feature>
<comment type="caution">
    <text evidence="3">The sequence shown here is derived from an EMBL/GenBank/DDBJ whole genome shotgun (WGS) entry which is preliminary data.</text>
</comment>
<name>A0A9N9IUR5_9GLOM</name>
<feature type="region of interest" description="Disordered" evidence="1">
    <location>
        <begin position="39"/>
        <end position="80"/>
    </location>
</feature>
<organism evidence="3 4">
    <name type="scientific">Ambispora leptoticha</name>
    <dbReference type="NCBI Taxonomy" id="144679"/>
    <lineage>
        <taxon>Eukaryota</taxon>
        <taxon>Fungi</taxon>
        <taxon>Fungi incertae sedis</taxon>
        <taxon>Mucoromycota</taxon>
        <taxon>Glomeromycotina</taxon>
        <taxon>Glomeromycetes</taxon>
        <taxon>Archaeosporales</taxon>
        <taxon>Ambisporaceae</taxon>
        <taxon>Ambispora</taxon>
    </lineage>
</organism>
<accession>A0A9N9IUR5</accession>
<protein>
    <submittedName>
        <fullName evidence="3">5654_t:CDS:1</fullName>
    </submittedName>
</protein>
<keyword evidence="4" id="KW-1185">Reference proteome</keyword>
<feature type="compositionally biased region" description="Basic and acidic residues" evidence="1">
    <location>
        <begin position="57"/>
        <end position="66"/>
    </location>
</feature>
<reference evidence="3" key="1">
    <citation type="submission" date="2021-06" db="EMBL/GenBank/DDBJ databases">
        <authorList>
            <person name="Kallberg Y."/>
            <person name="Tangrot J."/>
            <person name="Rosling A."/>
        </authorList>
    </citation>
    <scope>NUCLEOTIDE SEQUENCE</scope>
    <source>
        <strain evidence="3">FL130A</strain>
    </source>
</reference>
<evidence type="ECO:0000313" key="3">
    <source>
        <dbReference type="EMBL" id="CAG8752380.1"/>
    </source>
</evidence>
<feature type="domain" description="Transcription factor PAP1" evidence="2">
    <location>
        <begin position="127"/>
        <end position="185"/>
    </location>
</feature>
<dbReference type="Pfam" id="PF08601">
    <property type="entry name" value="PAP1"/>
    <property type="match status" value="1"/>
</dbReference>
<dbReference type="Proteomes" id="UP000789508">
    <property type="component" value="Unassembled WGS sequence"/>
</dbReference>
<feature type="compositionally biased region" description="Polar residues" evidence="1">
    <location>
        <begin position="70"/>
        <end position="79"/>
    </location>
</feature>
<evidence type="ECO:0000313" key="4">
    <source>
        <dbReference type="Proteomes" id="UP000789508"/>
    </source>
</evidence>
<dbReference type="SUPFAM" id="SSF111430">
    <property type="entry name" value="YAP1 redox domain"/>
    <property type="match status" value="1"/>
</dbReference>
<proteinExistence type="predicted"/>
<evidence type="ECO:0000256" key="1">
    <source>
        <dbReference type="SAM" id="MobiDB-lite"/>
    </source>
</evidence>
<dbReference type="OrthoDB" id="2593073at2759"/>
<dbReference type="Gene3D" id="1.10.238.100">
    <property type="entry name" value="YAP1 redox domain. Chain B"/>
    <property type="match status" value="1"/>
</dbReference>